<dbReference type="AlphaFoldDB" id="A0A409X485"/>
<protein>
    <submittedName>
        <fullName evidence="2">Uncharacterized protein</fullName>
    </submittedName>
</protein>
<proteinExistence type="predicted"/>
<dbReference type="Proteomes" id="UP000283269">
    <property type="component" value="Unassembled WGS sequence"/>
</dbReference>
<dbReference type="InParanoid" id="A0A409X485"/>
<comment type="caution">
    <text evidence="2">The sequence shown here is derived from an EMBL/GenBank/DDBJ whole genome shotgun (WGS) entry which is preliminary data.</text>
</comment>
<feature type="non-terminal residue" evidence="2">
    <location>
        <position position="1"/>
    </location>
</feature>
<evidence type="ECO:0000313" key="3">
    <source>
        <dbReference type="Proteomes" id="UP000283269"/>
    </source>
</evidence>
<evidence type="ECO:0000313" key="2">
    <source>
        <dbReference type="EMBL" id="PPQ85573.1"/>
    </source>
</evidence>
<evidence type="ECO:0000256" key="1">
    <source>
        <dbReference type="SAM" id="MobiDB-lite"/>
    </source>
</evidence>
<keyword evidence="3" id="KW-1185">Reference proteome</keyword>
<reference evidence="2 3" key="1">
    <citation type="journal article" date="2018" name="Evol. Lett.">
        <title>Horizontal gene cluster transfer increased hallucinogenic mushroom diversity.</title>
        <authorList>
            <person name="Reynolds H.T."/>
            <person name="Vijayakumar V."/>
            <person name="Gluck-Thaler E."/>
            <person name="Korotkin H.B."/>
            <person name="Matheny P.B."/>
            <person name="Slot J.C."/>
        </authorList>
    </citation>
    <scope>NUCLEOTIDE SEQUENCE [LARGE SCALE GENOMIC DNA]</scope>
    <source>
        <strain evidence="2 3">2631</strain>
    </source>
</reference>
<sequence>SAHLVHPQAHAPAHLNILPAPTNVTCFTFPLTKEFLKLTGQGNWAPWNNTMIMAINALGLYGHIVDPLMPGIIPDPLLEPTYPPPVHIQFTAQELSDFKDWWGHNGQVQHILISHLDTMVLASISQSIPSMGQHQSSRDMSTTSPQGLTLQDYIAMWHSSSAQLLATGYPLPPCQLLQLFVNGLPNNAMVFVPLWNEVFVWLNNSDDNSLPSLEDIMENVCIVADSAQWTNRPSPPHQRSQLPAMSATSTTTTTSSSTTPNAGTQCPTCTTCGGAHSTTTCFQPGGAMEGHRNEVLANCHTQIQANLAKIEEDLLEDNIPDPEENVTDLTVTQPIAALSLARPSSAESIEFSSYALSPLHIGLATLNWSL</sequence>
<feature type="region of interest" description="Disordered" evidence="1">
    <location>
        <begin position="229"/>
        <end position="265"/>
    </location>
</feature>
<feature type="compositionally biased region" description="Polar residues" evidence="1">
    <location>
        <begin position="229"/>
        <end position="247"/>
    </location>
</feature>
<dbReference type="STRING" id="93625.A0A409X485"/>
<feature type="non-terminal residue" evidence="2">
    <location>
        <position position="370"/>
    </location>
</feature>
<dbReference type="EMBL" id="NHYD01002684">
    <property type="protein sequence ID" value="PPQ85573.1"/>
    <property type="molecule type" value="Genomic_DNA"/>
</dbReference>
<accession>A0A409X485</accession>
<feature type="compositionally biased region" description="Low complexity" evidence="1">
    <location>
        <begin position="248"/>
        <end position="265"/>
    </location>
</feature>
<organism evidence="2 3">
    <name type="scientific">Psilocybe cyanescens</name>
    <dbReference type="NCBI Taxonomy" id="93625"/>
    <lineage>
        <taxon>Eukaryota</taxon>
        <taxon>Fungi</taxon>
        <taxon>Dikarya</taxon>
        <taxon>Basidiomycota</taxon>
        <taxon>Agaricomycotina</taxon>
        <taxon>Agaricomycetes</taxon>
        <taxon>Agaricomycetidae</taxon>
        <taxon>Agaricales</taxon>
        <taxon>Agaricineae</taxon>
        <taxon>Strophariaceae</taxon>
        <taxon>Psilocybe</taxon>
    </lineage>
</organism>
<gene>
    <name evidence="2" type="ORF">CVT25_006696</name>
</gene>
<name>A0A409X485_PSICY</name>